<keyword evidence="5" id="KW-0067">ATP-binding</keyword>
<dbReference type="PANTHER" id="PTHR24351">
    <property type="entry name" value="RIBOSOMAL PROTEIN S6 KINASE"/>
    <property type="match status" value="1"/>
</dbReference>
<gene>
    <name evidence="7" type="ORF">FIBSPDRAFT_850223</name>
</gene>
<sequence length="219" mass="24540">MGQTRDNHIWYLEHLETGTLESWKGAIENTQMLQISHELVTALQHLHSQGVIHMDLHPRNVIIDVRGHCRIAHFDRAVHAGHQGPVPTYEGSAYTPPESRHPGNYEVNSAADIWGLGVLLSELVAGELTEEVILNAFERQHTLSDAAASREFTQLIDVRYLLRDDPRERLSAECALTTPYLEEAIAYAEYRQEPPFLRVARVPVMSGPIVGGPGQPHAY</sequence>
<feature type="domain" description="Protein kinase" evidence="6">
    <location>
        <begin position="1"/>
        <end position="181"/>
    </location>
</feature>
<evidence type="ECO:0000256" key="3">
    <source>
        <dbReference type="ARBA" id="ARBA00022741"/>
    </source>
</evidence>
<name>A0A166TMM9_9AGAM</name>
<dbReference type="EMBL" id="KV417492">
    <property type="protein sequence ID" value="KZP30784.1"/>
    <property type="molecule type" value="Genomic_DNA"/>
</dbReference>
<dbReference type="CDD" id="cd00180">
    <property type="entry name" value="PKc"/>
    <property type="match status" value="1"/>
</dbReference>
<dbReference type="InterPro" id="IPR011009">
    <property type="entry name" value="Kinase-like_dom_sf"/>
</dbReference>
<dbReference type="SUPFAM" id="SSF56112">
    <property type="entry name" value="Protein kinase-like (PK-like)"/>
    <property type="match status" value="1"/>
</dbReference>
<dbReference type="PROSITE" id="PS50011">
    <property type="entry name" value="PROTEIN_KINASE_DOM"/>
    <property type="match status" value="1"/>
</dbReference>
<keyword evidence="4" id="KW-0418">Kinase</keyword>
<evidence type="ECO:0000259" key="6">
    <source>
        <dbReference type="PROSITE" id="PS50011"/>
    </source>
</evidence>
<organism evidence="7 8">
    <name type="scientific">Athelia psychrophila</name>
    <dbReference type="NCBI Taxonomy" id="1759441"/>
    <lineage>
        <taxon>Eukaryota</taxon>
        <taxon>Fungi</taxon>
        <taxon>Dikarya</taxon>
        <taxon>Basidiomycota</taxon>
        <taxon>Agaricomycotina</taxon>
        <taxon>Agaricomycetes</taxon>
        <taxon>Agaricomycetidae</taxon>
        <taxon>Atheliales</taxon>
        <taxon>Atheliaceae</taxon>
        <taxon>Athelia</taxon>
    </lineage>
</organism>
<keyword evidence="2" id="KW-0808">Transferase</keyword>
<dbReference type="Gene3D" id="1.10.510.10">
    <property type="entry name" value="Transferase(Phosphotransferase) domain 1"/>
    <property type="match status" value="1"/>
</dbReference>
<dbReference type="InterPro" id="IPR000719">
    <property type="entry name" value="Prot_kinase_dom"/>
</dbReference>
<proteinExistence type="predicted"/>
<keyword evidence="3" id="KW-0547">Nucleotide-binding</keyword>
<reference evidence="7 8" key="1">
    <citation type="journal article" date="2016" name="Mol. Biol. Evol.">
        <title>Comparative Genomics of Early-Diverging Mushroom-Forming Fungi Provides Insights into the Origins of Lignocellulose Decay Capabilities.</title>
        <authorList>
            <person name="Nagy L.G."/>
            <person name="Riley R."/>
            <person name="Tritt A."/>
            <person name="Adam C."/>
            <person name="Daum C."/>
            <person name="Floudas D."/>
            <person name="Sun H."/>
            <person name="Yadav J.S."/>
            <person name="Pangilinan J."/>
            <person name="Larsson K.H."/>
            <person name="Matsuura K."/>
            <person name="Barry K."/>
            <person name="Labutti K."/>
            <person name="Kuo R."/>
            <person name="Ohm R.A."/>
            <person name="Bhattacharya S.S."/>
            <person name="Shirouzu T."/>
            <person name="Yoshinaga Y."/>
            <person name="Martin F.M."/>
            <person name="Grigoriev I.V."/>
            <person name="Hibbett D.S."/>
        </authorList>
    </citation>
    <scope>NUCLEOTIDE SEQUENCE [LARGE SCALE GENOMIC DNA]</scope>
    <source>
        <strain evidence="7 8">CBS 109695</strain>
    </source>
</reference>
<dbReference type="AlphaFoldDB" id="A0A166TMM9"/>
<evidence type="ECO:0000256" key="4">
    <source>
        <dbReference type="ARBA" id="ARBA00022777"/>
    </source>
</evidence>
<dbReference type="GO" id="GO:0004674">
    <property type="term" value="F:protein serine/threonine kinase activity"/>
    <property type="evidence" value="ECO:0007669"/>
    <property type="project" value="UniProtKB-KW"/>
</dbReference>
<dbReference type="OrthoDB" id="427969at2759"/>
<dbReference type="GO" id="GO:0005524">
    <property type="term" value="F:ATP binding"/>
    <property type="evidence" value="ECO:0007669"/>
    <property type="project" value="UniProtKB-KW"/>
</dbReference>
<dbReference type="Pfam" id="PF00069">
    <property type="entry name" value="Pkinase"/>
    <property type="match status" value="1"/>
</dbReference>
<keyword evidence="8" id="KW-1185">Reference proteome</keyword>
<keyword evidence="1" id="KW-0723">Serine/threonine-protein kinase</keyword>
<dbReference type="STRING" id="436010.A0A166TMM9"/>
<protein>
    <submittedName>
        <fullName evidence="7">Kinase-like protein</fullName>
    </submittedName>
</protein>
<evidence type="ECO:0000256" key="5">
    <source>
        <dbReference type="ARBA" id="ARBA00022840"/>
    </source>
</evidence>
<evidence type="ECO:0000256" key="2">
    <source>
        <dbReference type="ARBA" id="ARBA00022679"/>
    </source>
</evidence>
<evidence type="ECO:0000313" key="8">
    <source>
        <dbReference type="Proteomes" id="UP000076532"/>
    </source>
</evidence>
<dbReference type="SMART" id="SM00220">
    <property type="entry name" value="S_TKc"/>
    <property type="match status" value="1"/>
</dbReference>
<dbReference type="Proteomes" id="UP000076532">
    <property type="component" value="Unassembled WGS sequence"/>
</dbReference>
<evidence type="ECO:0000256" key="1">
    <source>
        <dbReference type="ARBA" id="ARBA00022527"/>
    </source>
</evidence>
<feature type="non-terminal residue" evidence="7">
    <location>
        <position position="219"/>
    </location>
</feature>
<accession>A0A166TMM9</accession>
<evidence type="ECO:0000313" key="7">
    <source>
        <dbReference type="EMBL" id="KZP30784.1"/>
    </source>
</evidence>